<keyword evidence="2 5" id="KW-0812">Transmembrane</keyword>
<name>A0ABV4E7V9_9GAMM</name>
<evidence type="ECO:0000313" key="8">
    <source>
        <dbReference type="Proteomes" id="UP001565243"/>
    </source>
</evidence>
<dbReference type="Proteomes" id="UP001565243">
    <property type="component" value="Unassembled WGS sequence"/>
</dbReference>
<feature type="domain" description="DUF1232" evidence="6">
    <location>
        <begin position="33"/>
        <end position="67"/>
    </location>
</feature>
<dbReference type="RefSeq" id="WP_253459930.1">
    <property type="nucleotide sequence ID" value="NZ_JBGFFX010000006.1"/>
</dbReference>
<proteinExistence type="predicted"/>
<evidence type="ECO:0000256" key="4">
    <source>
        <dbReference type="ARBA" id="ARBA00023136"/>
    </source>
</evidence>
<reference evidence="7 8" key="1">
    <citation type="submission" date="2024-07" db="EMBL/GenBank/DDBJ databases">
        <authorList>
            <person name="Hebao G."/>
        </authorList>
    </citation>
    <scope>NUCLEOTIDE SEQUENCE [LARGE SCALE GENOMIC DNA]</scope>
    <source>
        <strain evidence="7 8">ACCC 02193</strain>
    </source>
</reference>
<gene>
    <name evidence="7" type="ORF">AB6T85_11305</name>
</gene>
<evidence type="ECO:0000256" key="1">
    <source>
        <dbReference type="ARBA" id="ARBA00004127"/>
    </source>
</evidence>
<evidence type="ECO:0000259" key="6">
    <source>
        <dbReference type="Pfam" id="PF06803"/>
    </source>
</evidence>
<feature type="transmembrane region" description="Helical" evidence="5">
    <location>
        <begin position="99"/>
        <end position="118"/>
    </location>
</feature>
<sequence length="123" mass="14093">MFRRLTRWVSVIRKDGVTLWYACRDPRTPLWQKGMAVLLAVYALSPVDFIPDVIPFVGLLDDAIIVPSGMMLLLRLLPAEVRAASQQRTARQAHRKKKLGGWLAIVLLVWLAMIIWLVKTWSQ</sequence>
<organism evidence="7 8">
    <name type="scientific">Erwinia aeris</name>
    <dbReference type="NCBI Taxonomy" id="3239803"/>
    <lineage>
        <taxon>Bacteria</taxon>
        <taxon>Pseudomonadati</taxon>
        <taxon>Pseudomonadota</taxon>
        <taxon>Gammaproteobacteria</taxon>
        <taxon>Enterobacterales</taxon>
        <taxon>Erwiniaceae</taxon>
        <taxon>Erwinia</taxon>
    </lineage>
</organism>
<dbReference type="InterPro" id="IPR010652">
    <property type="entry name" value="DUF1232"/>
</dbReference>
<keyword evidence="8" id="KW-1185">Reference proteome</keyword>
<evidence type="ECO:0000256" key="5">
    <source>
        <dbReference type="SAM" id="Phobius"/>
    </source>
</evidence>
<evidence type="ECO:0000256" key="3">
    <source>
        <dbReference type="ARBA" id="ARBA00022989"/>
    </source>
</evidence>
<dbReference type="Pfam" id="PF06803">
    <property type="entry name" value="DUF1232"/>
    <property type="match status" value="1"/>
</dbReference>
<keyword evidence="3 5" id="KW-1133">Transmembrane helix</keyword>
<evidence type="ECO:0000256" key="2">
    <source>
        <dbReference type="ARBA" id="ARBA00022692"/>
    </source>
</evidence>
<evidence type="ECO:0000313" key="7">
    <source>
        <dbReference type="EMBL" id="MEY8771007.1"/>
    </source>
</evidence>
<dbReference type="EMBL" id="JBGFFX010000006">
    <property type="protein sequence ID" value="MEY8771007.1"/>
    <property type="molecule type" value="Genomic_DNA"/>
</dbReference>
<protein>
    <submittedName>
        <fullName evidence="7">YkvA family protein</fullName>
    </submittedName>
</protein>
<keyword evidence="4 5" id="KW-0472">Membrane</keyword>
<accession>A0ABV4E7V9</accession>
<comment type="subcellular location">
    <subcellularLocation>
        <location evidence="1">Endomembrane system</location>
        <topology evidence="1">Multi-pass membrane protein</topology>
    </subcellularLocation>
</comment>
<comment type="caution">
    <text evidence="7">The sequence shown here is derived from an EMBL/GenBank/DDBJ whole genome shotgun (WGS) entry which is preliminary data.</text>
</comment>